<keyword evidence="1" id="KW-0808">Transferase</keyword>
<feature type="transmembrane region" description="Helical" evidence="5">
    <location>
        <begin position="77"/>
        <end position="95"/>
    </location>
</feature>
<dbReference type="Gene3D" id="1.20.5.1930">
    <property type="match status" value="1"/>
</dbReference>
<protein>
    <submittedName>
        <fullName evidence="7">Two-component system, NarL family, sensor histidine kinase DesK</fullName>
    </submittedName>
</protein>
<name>A0A1H8HB84_9ACTN</name>
<evidence type="ECO:0000256" key="4">
    <source>
        <dbReference type="SAM" id="MobiDB-lite"/>
    </source>
</evidence>
<keyword evidence="2 7" id="KW-0418">Kinase</keyword>
<evidence type="ECO:0000256" key="5">
    <source>
        <dbReference type="SAM" id="Phobius"/>
    </source>
</evidence>
<feature type="domain" description="Signal transduction histidine kinase subgroup 3 dimerisation and phosphoacceptor" evidence="6">
    <location>
        <begin position="214"/>
        <end position="280"/>
    </location>
</feature>
<gene>
    <name evidence="7" type="ORF">SAMN05216267_1006151</name>
</gene>
<feature type="transmembrane region" description="Helical" evidence="5">
    <location>
        <begin position="173"/>
        <end position="194"/>
    </location>
</feature>
<dbReference type="InterPro" id="IPR011712">
    <property type="entry name" value="Sig_transdc_His_kin_sub3_dim/P"/>
</dbReference>
<dbReference type="Pfam" id="PF07730">
    <property type="entry name" value="HisKA_3"/>
    <property type="match status" value="1"/>
</dbReference>
<dbReference type="PANTHER" id="PTHR24421:SF63">
    <property type="entry name" value="SENSOR HISTIDINE KINASE DESK"/>
    <property type="match status" value="1"/>
</dbReference>
<dbReference type="Gene3D" id="3.30.565.10">
    <property type="entry name" value="Histidine kinase-like ATPase, C-terminal domain"/>
    <property type="match status" value="1"/>
</dbReference>
<proteinExistence type="predicted"/>
<evidence type="ECO:0000256" key="3">
    <source>
        <dbReference type="ARBA" id="ARBA00023012"/>
    </source>
</evidence>
<feature type="transmembrane region" description="Helical" evidence="5">
    <location>
        <begin position="51"/>
        <end position="71"/>
    </location>
</feature>
<evidence type="ECO:0000259" key="6">
    <source>
        <dbReference type="Pfam" id="PF07730"/>
    </source>
</evidence>
<reference evidence="7 8" key="1">
    <citation type="submission" date="2016-10" db="EMBL/GenBank/DDBJ databases">
        <authorList>
            <person name="de Groot N.N."/>
        </authorList>
    </citation>
    <scope>NUCLEOTIDE SEQUENCE [LARGE SCALE GENOMIC DNA]</scope>
    <source>
        <strain evidence="7 8">CGMCC 4.2026</strain>
    </source>
</reference>
<keyword evidence="5" id="KW-1133">Transmembrane helix</keyword>
<dbReference type="CDD" id="cd16917">
    <property type="entry name" value="HATPase_UhpB-NarQ-NarX-like"/>
    <property type="match status" value="1"/>
</dbReference>
<dbReference type="InterPro" id="IPR050482">
    <property type="entry name" value="Sensor_HK_TwoCompSys"/>
</dbReference>
<accession>A0A1H8HB84</accession>
<dbReference type="PANTHER" id="PTHR24421">
    <property type="entry name" value="NITRATE/NITRITE SENSOR PROTEIN NARX-RELATED"/>
    <property type="match status" value="1"/>
</dbReference>
<dbReference type="RefSeq" id="WP_075016508.1">
    <property type="nucleotide sequence ID" value="NZ_FODD01000006.1"/>
</dbReference>
<evidence type="ECO:0000256" key="2">
    <source>
        <dbReference type="ARBA" id="ARBA00022777"/>
    </source>
</evidence>
<feature type="transmembrane region" description="Helical" evidence="5">
    <location>
        <begin position="149"/>
        <end position="167"/>
    </location>
</feature>
<dbReference type="InterPro" id="IPR036890">
    <property type="entry name" value="HATPase_C_sf"/>
</dbReference>
<keyword evidence="5" id="KW-0812">Transmembrane</keyword>
<dbReference type="GO" id="GO:0000155">
    <property type="term" value="F:phosphorelay sensor kinase activity"/>
    <property type="evidence" value="ECO:0007669"/>
    <property type="project" value="InterPro"/>
</dbReference>
<keyword evidence="5" id="KW-0472">Membrane</keyword>
<keyword evidence="8" id="KW-1185">Reference proteome</keyword>
<dbReference type="EMBL" id="FODD01000006">
    <property type="protein sequence ID" value="SEN53350.1"/>
    <property type="molecule type" value="Genomic_DNA"/>
</dbReference>
<feature type="transmembrane region" description="Helical" evidence="5">
    <location>
        <begin position="124"/>
        <end position="142"/>
    </location>
</feature>
<feature type="region of interest" description="Disordered" evidence="4">
    <location>
        <begin position="1"/>
        <end position="43"/>
    </location>
</feature>
<dbReference type="Proteomes" id="UP000181951">
    <property type="component" value="Unassembled WGS sequence"/>
</dbReference>
<evidence type="ECO:0000313" key="8">
    <source>
        <dbReference type="Proteomes" id="UP000181951"/>
    </source>
</evidence>
<dbReference type="GO" id="GO:0046983">
    <property type="term" value="F:protein dimerization activity"/>
    <property type="evidence" value="ECO:0007669"/>
    <property type="project" value="InterPro"/>
</dbReference>
<evidence type="ECO:0000256" key="1">
    <source>
        <dbReference type="ARBA" id="ARBA00022679"/>
    </source>
</evidence>
<dbReference type="GO" id="GO:0016020">
    <property type="term" value="C:membrane"/>
    <property type="evidence" value="ECO:0007669"/>
    <property type="project" value="InterPro"/>
</dbReference>
<sequence length="459" mass="47724">MTSTLPGGEPLGEPPREPLRDPLPDPDQGPGSTSSSDAEPQGWAQGRRRTLLAAGMLAYPCVTAANLGQYASGGRALAGYLIVAAFCCCYALAAVSAALRSWGRLYVLLGVMTALFAAELPFARAYAFFLCAVVVSFVAVFLRQYAVPVTAAGALAALAVPVAVRPWHSGPGWFEAVALVFTAATVHAFAGIAATNRALVEARAEVARLASEAERNRIARDLHDLLGHSLTVITVKSALARRLAEAGSPRVLAEVTEVEQLTRQALADVRAAVTGYREVSLAGELARGREMLRAAGIVADLPTAVDVVAAEHRELFGWVVREGLTNVVRHSRATRCTVRLAAGLVEIRDDGAGRPAAPGVPHQPENAMPVGQLTPADADGPADAEAHAHADGPADADAVTFETAGPVAGPRPPAEGNGLTGLRERVAAAGGRVDAGPLVPRGWRLRVTFGGEKVGRTPS</sequence>
<feature type="region of interest" description="Disordered" evidence="4">
    <location>
        <begin position="350"/>
        <end position="393"/>
    </location>
</feature>
<organism evidence="7 8">
    <name type="scientific">Actinacidiphila rubida</name>
    <dbReference type="NCBI Taxonomy" id="310780"/>
    <lineage>
        <taxon>Bacteria</taxon>
        <taxon>Bacillati</taxon>
        <taxon>Actinomycetota</taxon>
        <taxon>Actinomycetes</taxon>
        <taxon>Kitasatosporales</taxon>
        <taxon>Streptomycetaceae</taxon>
        <taxon>Actinacidiphila</taxon>
    </lineage>
</organism>
<evidence type="ECO:0000313" key="7">
    <source>
        <dbReference type="EMBL" id="SEN53350.1"/>
    </source>
</evidence>
<keyword evidence="3" id="KW-0902">Two-component regulatory system</keyword>
<dbReference type="STRING" id="310780.SAMN05216267_1006151"/>
<dbReference type="AlphaFoldDB" id="A0A1H8HB84"/>
<feature type="compositionally biased region" description="Basic and acidic residues" evidence="4">
    <location>
        <begin position="14"/>
        <end position="23"/>
    </location>
</feature>